<organism evidence="1 2">
    <name type="scientific">Salmonella enterica subsp. enterica serovar Bovismorbificans</name>
    <dbReference type="NCBI Taxonomy" id="58097"/>
    <lineage>
        <taxon>Bacteria</taxon>
        <taxon>Pseudomonadati</taxon>
        <taxon>Pseudomonadota</taxon>
        <taxon>Gammaproteobacteria</taxon>
        <taxon>Enterobacterales</taxon>
        <taxon>Enterobacteriaceae</taxon>
        <taxon>Salmonella</taxon>
    </lineage>
</organism>
<accession>A0A655D595</accession>
<evidence type="ECO:0000313" key="1">
    <source>
        <dbReference type="EMBL" id="CNU46825.1"/>
    </source>
</evidence>
<name>A0A655D595_SALET</name>
<evidence type="ECO:0000313" key="2">
    <source>
        <dbReference type="Proteomes" id="UP000041314"/>
    </source>
</evidence>
<dbReference type="Proteomes" id="UP000041314">
    <property type="component" value="Unassembled WGS sequence"/>
</dbReference>
<dbReference type="EMBL" id="CQPA01000023">
    <property type="protein sequence ID" value="CNU46825.1"/>
    <property type="molecule type" value="Genomic_DNA"/>
</dbReference>
<dbReference type="AlphaFoldDB" id="A0A655D595"/>
<reference evidence="1 2" key="1">
    <citation type="submission" date="2015-03" db="EMBL/GenBank/DDBJ databases">
        <authorList>
            <consortium name="Pathogen Informatics"/>
        </authorList>
    </citation>
    <scope>NUCLEOTIDE SEQUENCE [LARGE SCALE GENOMIC DNA]</scope>
    <source>
        <strain evidence="1 2">A1104</strain>
    </source>
</reference>
<protein>
    <submittedName>
        <fullName evidence="1">Uncharacterized protein</fullName>
    </submittedName>
</protein>
<gene>
    <name evidence="1" type="ORF">ERS008198_02848</name>
</gene>
<proteinExistence type="predicted"/>
<sequence length="58" mass="6061">MGTMPSGARWLSGPVEIFTSPGVPVGETRPFTTVSFCPSSARLAPTPVNTWLTCCGCT</sequence>